<accession>A0AA88X7V4</accession>
<reference evidence="2" key="1">
    <citation type="submission" date="2022-12" db="EMBL/GenBank/DDBJ databases">
        <title>Draft genome assemblies for two species of Escallonia (Escalloniales).</title>
        <authorList>
            <person name="Chanderbali A."/>
            <person name="Dervinis C."/>
            <person name="Anghel I."/>
            <person name="Soltis D."/>
            <person name="Soltis P."/>
            <person name="Zapata F."/>
        </authorList>
    </citation>
    <scope>NUCLEOTIDE SEQUENCE</scope>
    <source>
        <strain evidence="2">UCBG64.0493</strain>
        <tissue evidence="2">Leaf</tissue>
    </source>
</reference>
<sequence length="38" mass="4285">MEPKPSFTAIFLLFLLLPAVPCFARGLLPLDPTLCYYL</sequence>
<protein>
    <submittedName>
        <fullName evidence="2">Uncharacterized protein</fullName>
    </submittedName>
</protein>
<name>A0AA88X7V4_9ASTE</name>
<dbReference type="Proteomes" id="UP001188597">
    <property type="component" value="Unassembled WGS sequence"/>
</dbReference>
<keyword evidence="3" id="KW-1185">Reference proteome</keyword>
<organism evidence="2 3">
    <name type="scientific">Escallonia herrerae</name>
    <dbReference type="NCBI Taxonomy" id="1293975"/>
    <lineage>
        <taxon>Eukaryota</taxon>
        <taxon>Viridiplantae</taxon>
        <taxon>Streptophyta</taxon>
        <taxon>Embryophyta</taxon>
        <taxon>Tracheophyta</taxon>
        <taxon>Spermatophyta</taxon>
        <taxon>Magnoliopsida</taxon>
        <taxon>eudicotyledons</taxon>
        <taxon>Gunneridae</taxon>
        <taxon>Pentapetalae</taxon>
        <taxon>asterids</taxon>
        <taxon>campanulids</taxon>
        <taxon>Escalloniales</taxon>
        <taxon>Escalloniaceae</taxon>
        <taxon>Escallonia</taxon>
    </lineage>
</organism>
<feature type="chain" id="PRO_5041661144" evidence="1">
    <location>
        <begin position="25"/>
        <end position="38"/>
    </location>
</feature>
<comment type="caution">
    <text evidence="2">The sequence shown here is derived from an EMBL/GenBank/DDBJ whole genome shotgun (WGS) entry which is preliminary data.</text>
</comment>
<feature type="signal peptide" evidence="1">
    <location>
        <begin position="1"/>
        <end position="24"/>
    </location>
</feature>
<evidence type="ECO:0000313" key="3">
    <source>
        <dbReference type="Proteomes" id="UP001188597"/>
    </source>
</evidence>
<gene>
    <name evidence="2" type="ORF">RJ639_030574</name>
</gene>
<keyword evidence="1" id="KW-0732">Signal</keyword>
<dbReference type="AlphaFoldDB" id="A0AA88X7V4"/>
<evidence type="ECO:0000256" key="1">
    <source>
        <dbReference type="SAM" id="SignalP"/>
    </source>
</evidence>
<evidence type="ECO:0000313" key="2">
    <source>
        <dbReference type="EMBL" id="KAK3038408.1"/>
    </source>
</evidence>
<dbReference type="EMBL" id="JAVXUP010000096">
    <property type="protein sequence ID" value="KAK3038408.1"/>
    <property type="molecule type" value="Genomic_DNA"/>
</dbReference>
<proteinExistence type="predicted"/>